<dbReference type="SUPFAM" id="SSF53254">
    <property type="entry name" value="Phosphoglycerate mutase-like"/>
    <property type="match status" value="1"/>
</dbReference>
<reference evidence="2" key="1">
    <citation type="journal article" date="2022" name="Front. Microbiol.">
        <title>Mirubactin C rescues the lethal effect of cell wall biosynthesis mutations in Bacillus subtilis.</title>
        <authorList>
            <person name="Kepplinger B."/>
            <person name="Wen X."/>
            <person name="Tyler A.R."/>
            <person name="Kim B.Y."/>
            <person name="Brown J."/>
            <person name="Banks P."/>
            <person name="Dashti Y."/>
            <person name="Mackenzie E.S."/>
            <person name="Wills C."/>
            <person name="Kawai Y."/>
            <person name="Waldron K.J."/>
            <person name="Allenby N.E.E."/>
            <person name="Wu L.J."/>
            <person name="Hall M.J."/>
            <person name="Errington J."/>
        </authorList>
    </citation>
    <scope>NUCLEOTIDE SEQUENCE</scope>
    <source>
        <strain evidence="2">MDA8-470</strain>
    </source>
</reference>
<dbReference type="InterPro" id="IPR029033">
    <property type="entry name" value="His_PPase_superfam"/>
</dbReference>
<dbReference type="InterPro" id="IPR050275">
    <property type="entry name" value="PGM_Phosphatase"/>
</dbReference>
<evidence type="ECO:0000256" key="1">
    <source>
        <dbReference type="SAM" id="MobiDB-lite"/>
    </source>
</evidence>
<proteinExistence type="predicted"/>
<dbReference type="RefSeq" id="WP_265546664.1">
    <property type="nucleotide sequence ID" value="NZ_CP098740.1"/>
</dbReference>
<gene>
    <name evidence="2" type="ORF">NEH16_32165</name>
</gene>
<dbReference type="EMBL" id="CP098740">
    <property type="protein sequence ID" value="UZK58118.1"/>
    <property type="molecule type" value="Genomic_DNA"/>
</dbReference>
<dbReference type="CDD" id="cd07067">
    <property type="entry name" value="HP_PGM_like"/>
    <property type="match status" value="1"/>
</dbReference>
<name>A0ABY6Q1R6_9ACTN</name>
<dbReference type="Gene3D" id="3.40.50.1240">
    <property type="entry name" value="Phosphoglycerate mutase-like"/>
    <property type="match status" value="1"/>
</dbReference>
<evidence type="ECO:0000313" key="3">
    <source>
        <dbReference type="Proteomes" id="UP001164963"/>
    </source>
</evidence>
<protein>
    <submittedName>
        <fullName evidence="2">Histidine phosphatase family protein</fullName>
    </submittedName>
</protein>
<dbReference type="Pfam" id="PF00300">
    <property type="entry name" value="His_Phos_1"/>
    <property type="match status" value="1"/>
</dbReference>
<dbReference type="PANTHER" id="PTHR48100:SF1">
    <property type="entry name" value="HISTIDINE PHOSPHATASE FAMILY PROTEIN-RELATED"/>
    <property type="match status" value="1"/>
</dbReference>
<dbReference type="PANTHER" id="PTHR48100">
    <property type="entry name" value="BROAD-SPECIFICITY PHOSPHATASE YOR283W-RELATED"/>
    <property type="match status" value="1"/>
</dbReference>
<dbReference type="InterPro" id="IPR013078">
    <property type="entry name" value="His_Pase_superF_clade-1"/>
</dbReference>
<sequence length="255" mass="26948">MTDAVRGSGEAAPWRPEGEPGGAPLAVPNALGALWAVRHGQSTANVAFAEAGAAPLEGRDRDVPLSALGQTQARALGRWLVEYAGELDLVVCSPYVRARQTWQAMAGYAAGEGVAPLPLLVDERLRDRETGVFELYPPAALAARDPEEAARRDRLGEWFYRPPGGESLADVALRVRGFLADLERAAPGRRVLLVAHDAAVVAVRFALAGLGAATPEAVPPVPNASLSHWQGDGHRLNLRLWGGTAHLAREGDATA</sequence>
<organism evidence="2 3">
    <name type="scientific">Streptomyces drozdowiczii</name>
    <dbReference type="NCBI Taxonomy" id="202862"/>
    <lineage>
        <taxon>Bacteria</taxon>
        <taxon>Bacillati</taxon>
        <taxon>Actinomycetota</taxon>
        <taxon>Actinomycetes</taxon>
        <taxon>Kitasatosporales</taxon>
        <taxon>Streptomycetaceae</taxon>
        <taxon>Streptomyces</taxon>
    </lineage>
</organism>
<accession>A0ABY6Q1R6</accession>
<evidence type="ECO:0000313" key="2">
    <source>
        <dbReference type="EMBL" id="UZK58118.1"/>
    </source>
</evidence>
<keyword evidence="3" id="KW-1185">Reference proteome</keyword>
<feature type="region of interest" description="Disordered" evidence="1">
    <location>
        <begin position="1"/>
        <end position="23"/>
    </location>
</feature>
<dbReference type="SMART" id="SM00855">
    <property type="entry name" value="PGAM"/>
    <property type="match status" value="1"/>
</dbReference>
<dbReference type="Proteomes" id="UP001164963">
    <property type="component" value="Chromosome"/>
</dbReference>